<reference evidence="5 6" key="1">
    <citation type="submission" date="2009-11" db="EMBL/GenBank/DDBJ databases">
        <title>Annotation of Allomyces macrogynus ATCC 38327.</title>
        <authorList>
            <consortium name="The Broad Institute Genome Sequencing Platform"/>
            <person name="Russ C."/>
            <person name="Cuomo C."/>
            <person name="Burger G."/>
            <person name="Gray M.W."/>
            <person name="Holland P.W.H."/>
            <person name="King N."/>
            <person name="Lang F.B.F."/>
            <person name="Roger A.J."/>
            <person name="Ruiz-Trillo I."/>
            <person name="Young S.K."/>
            <person name="Zeng Q."/>
            <person name="Gargeya S."/>
            <person name="Fitzgerald M."/>
            <person name="Haas B."/>
            <person name="Abouelleil A."/>
            <person name="Alvarado L."/>
            <person name="Arachchi H.M."/>
            <person name="Berlin A."/>
            <person name="Chapman S.B."/>
            <person name="Gearin G."/>
            <person name="Goldberg J."/>
            <person name="Griggs A."/>
            <person name="Gujja S."/>
            <person name="Hansen M."/>
            <person name="Heiman D."/>
            <person name="Howarth C."/>
            <person name="Larimer J."/>
            <person name="Lui A."/>
            <person name="MacDonald P.J.P."/>
            <person name="McCowen C."/>
            <person name="Montmayeur A."/>
            <person name="Murphy C."/>
            <person name="Neiman D."/>
            <person name="Pearson M."/>
            <person name="Priest M."/>
            <person name="Roberts A."/>
            <person name="Saif S."/>
            <person name="Shea T."/>
            <person name="Sisk P."/>
            <person name="Stolte C."/>
            <person name="Sykes S."/>
            <person name="Wortman J."/>
            <person name="Nusbaum C."/>
            <person name="Birren B."/>
        </authorList>
    </citation>
    <scope>NUCLEOTIDE SEQUENCE [LARGE SCALE GENOMIC DNA]</scope>
    <source>
        <strain evidence="5 6">ATCC 38327</strain>
    </source>
</reference>
<feature type="binding site" evidence="4">
    <location>
        <begin position="34"/>
        <end position="39"/>
    </location>
    <ligand>
        <name>substrate</name>
    </ligand>
</feature>
<evidence type="ECO:0000313" key="6">
    <source>
        <dbReference type="Proteomes" id="UP000054350"/>
    </source>
</evidence>
<evidence type="ECO:0000313" key="5">
    <source>
        <dbReference type="EMBL" id="KNE57992.1"/>
    </source>
</evidence>
<keyword evidence="2" id="KW-0456">Lyase</keyword>
<dbReference type="PANTHER" id="PTHR12935">
    <property type="entry name" value="GAMMA-GLUTAMYLCYCLOTRANSFERASE"/>
    <property type="match status" value="1"/>
</dbReference>
<dbReference type="InterPro" id="IPR013024">
    <property type="entry name" value="GGCT-like"/>
</dbReference>
<dbReference type="EMBL" id="GG745332">
    <property type="protein sequence ID" value="KNE57992.1"/>
    <property type="molecule type" value="Genomic_DNA"/>
</dbReference>
<dbReference type="OMA" id="HYITQAD"/>
<feature type="active site" description="Proton acceptor" evidence="3">
    <location>
        <position position="116"/>
    </location>
</feature>
<dbReference type="EC" id="4.3.2.9" evidence="1"/>
<dbReference type="Proteomes" id="UP000054350">
    <property type="component" value="Unassembled WGS sequence"/>
</dbReference>
<evidence type="ECO:0000256" key="2">
    <source>
        <dbReference type="ARBA" id="ARBA00023239"/>
    </source>
</evidence>
<dbReference type="CDD" id="cd06661">
    <property type="entry name" value="GGCT_like"/>
    <property type="match status" value="1"/>
</dbReference>
<evidence type="ECO:0000256" key="4">
    <source>
        <dbReference type="PIRSR" id="PIRSR617939-2"/>
    </source>
</evidence>
<dbReference type="AlphaFoldDB" id="A0A0L0S677"/>
<dbReference type="STRING" id="578462.A0A0L0S677"/>
<dbReference type="eggNOG" id="ENOG502S329">
    <property type="taxonomic scope" value="Eukaryota"/>
</dbReference>
<evidence type="ECO:0000256" key="1">
    <source>
        <dbReference type="ARBA" id="ARBA00012346"/>
    </source>
</evidence>
<name>A0A0L0S677_ALLM3</name>
<accession>A0A0L0S677</accession>
<dbReference type="PANTHER" id="PTHR12935:SF0">
    <property type="entry name" value="GAMMA-GLUTAMYLCYCLOTRANSFERASE"/>
    <property type="match status" value="1"/>
</dbReference>
<dbReference type="GO" id="GO:0003839">
    <property type="term" value="F:gamma-glutamylcyclotransferase activity"/>
    <property type="evidence" value="ECO:0007669"/>
    <property type="project" value="UniProtKB-EC"/>
</dbReference>
<keyword evidence="6" id="KW-1185">Reference proteome</keyword>
<proteinExistence type="predicted"/>
<reference evidence="6" key="2">
    <citation type="submission" date="2009-11" db="EMBL/GenBank/DDBJ databases">
        <title>The Genome Sequence of Allomyces macrogynus strain ATCC 38327.</title>
        <authorList>
            <consortium name="The Broad Institute Genome Sequencing Platform"/>
            <person name="Russ C."/>
            <person name="Cuomo C."/>
            <person name="Shea T."/>
            <person name="Young S.K."/>
            <person name="Zeng Q."/>
            <person name="Koehrsen M."/>
            <person name="Haas B."/>
            <person name="Borodovsky M."/>
            <person name="Guigo R."/>
            <person name="Alvarado L."/>
            <person name="Berlin A."/>
            <person name="Borenstein D."/>
            <person name="Chen Z."/>
            <person name="Engels R."/>
            <person name="Freedman E."/>
            <person name="Gellesch M."/>
            <person name="Goldberg J."/>
            <person name="Griggs A."/>
            <person name="Gujja S."/>
            <person name="Heiman D."/>
            <person name="Hepburn T."/>
            <person name="Howarth C."/>
            <person name="Jen D."/>
            <person name="Larson L."/>
            <person name="Lewis B."/>
            <person name="Mehta T."/>
            <person name="Park D."/>
            <person name="Pearson M."/>
            <person name="Roberts A."/>
            <person name="Saif S."/>
            <person name="Shenoy N."/>
            <person name="Sisk P."/>
            <person name="Stolte C."/>
            <person name="Sykes S."/>
            <person name="Walk T."/>
            <person name="White J."/>
            <person name="Yandava C."/>
            <person name="Burger G."/>
            <person name="Gray M.W."/>
            <person name="Holland P.W.H."/>
            <person name="King N."/>
            <person name="Lang F.B.F."/>
            <person name="Roger A.J."/>
            <person name="Ruiz-Trillo I."/>
            <person name="Lander E."/>
            <person name="Nusbaum C."/>
        </authorList>
    </citation>
    <scope>NUCLEOTIDE SEQUENCE [LARGE SCALE GENOMIC DNA]</scope>
    <source>
        <strain evidence="6">ATCC 38327</strain>
    </source>
</reference>
<dbReference type="InterPro" id="IPR017939">
    <property type="entry name" value="G-Glutamylcylcotransferase"/>
</dbReference>
<gene>
    <name evidence="5" type="ORF">AMAG_04822</name>
</gene>
<dbReference type="OrthoDB" id="2017317at2759"/>
<sequence>MTPHPHDTSYDSTESFIEAAAEAPAATEGEFVWYLGYGSNMNPKVLTGRRKVVPVESVPVRVPGYKLTFDCPGFPFVEPSFASINVRPDAADPVPELHGVAFKITRAEYAMIVQTEGLHYGDVHVLCHPTGAAAQAHKPFYAIALIIKPPYRRAGLAPSVRYKGLLVDGTRHHALPDAYQAWIQSLPAWAPTTFRHKIARVVQFAWAAPIFVTLMGLRGVNRAIRGKDAPPPRFINWMFDGFSTLVWVTYQYGTRYVFGNGGEVEHAAMRTAKL</sequence>
<dbReference type="Gene3D" id="3.10.490.10">
    <property type="entry name" value="Gamma-glutamyl cyclotransferase-like"/>
    <property type="match status" value="1"/>
</dbReference>
<organism evidence="5 6">
    <name type="scientific">Allomyces macrogynus (strain ATCC 38327)</name>
    <name type="common">Allomyces javanicus var. macrogynus</name>
    <dbReference type="NCBI Taxonomy" id="578462"/>
    <lineage>
        <taxon>Eukaryota</taxon>
        <taxon>Fungi</taxon>
        <taxon>Fungi incertae sedis</taxon>
        <taxon>Blastocladiomycota</taxon>
        <taxon>Blastocladiomycetes</taxon>
        <taxon>Blastocladiales</taxon>
        <taxon>Blastocladiaceae</taxon>
        <taxon>Allomyces</taxon>
    </lineage>
</organism>
<dbReference type="VEuPathDB" id="FungiDB:AMAG_04822"/>
<protein>
    <recommendedName>
        <fullName evidence="1">gamma-glutamylcyclotransferase</fullName>
        <ecNumber evidence="1">4.3.2.9</ecNumber>
    </recommendedName>
</protein>
<feature type="binding site" evidence="4">
    <location>
        <position position="162"/>
    </location>
    <ligand>
        <name>substrate</name>
    </ligand>
</feature>
<evidence type="ECO:0000256" key="3">
    <source>
        <dbReference type="PIRSR" id="PIRSR617939-1"/>
    </source>
</evidence>